<dbReference type="CDD" id="cd01298">
    <property type="entry name" value="ATZ_TRZ_like"/>
    <property type="match status" value="1"/>
</dbReference>
<dbReference type="InterPro" id="IPR032466">
    <property type="entry name" value="Metal_Hydrolase"/>
</dbReference>
<dbReference type="Gene3D" id="2.30.40.10">
    <property type="entry name" value="Urease, subunit C, domain 1"/>
    <property type="match status" value="1"/>
</dbReference>
<dbReference type="AlphaFoldDB" id="A0A1H8XG16"/>
<accession>A0A1H8XG16</accession>
<keyword evidence="4" id="KW-1185">Reference proteome</keyword>
<dbReference type="PANTHER" id="PTHR43794:SF11">
    <property type="entry name" value="AMIDOHYDROLASE-RELATED DOMAIN-CONTAINING PROTEIN"/>
    <property type="match status" value="1"/>
</dbReference>
<dbReference type="STRING" id="112903.SAMN04490178_12348"/>
<dbReference type="EMBL" id="FODY01000023">
    <property type="protein sequence ID" value="SEP38772.1"/>
    <property type="molecule type" value="Genomic_DNA"/>
</dbReference>
<dbReference type="InterPro" id="IPR050287">
    <property type="entry name" value="MTA/SAH_deaminase"/>
</dbReference>
<dbReference type="Proteomes" id="UP000198847">
    <property type="component" value="Unassembled WGS sequence"/>
</dbReference>
<name>A0A1H8XG16_9FIRM</name>
<feature type="domain" description="Amidohydrolase-related" evidence="2">
    <location>
        <begin position="54"/>
        <end position="414"/>
    </location>
</feature>
<protein>
    <submittedName>
        <fullName evidence="3">5-methylthioadenosine/S-adenosylhomocysteine deaminase</fullName>
    </submittedName>
</protein>
<evidence type="ECO:0000256" key="1">
    <source>
        <dbReference type="ARBA" id="ARBA00022801"/>
    </source>
</evidence>
<dbReference type="SUPFAM" id="SSF51338">
    <property type="entry name" value="Composite domain of metallo-dependent hydrolases"/>
    <property type="match status" value="1"/>
</dbReference>
<dbReference type="Gene3D" id="3.20.20.140">
    <property type="entry name" value="Metal-dependent hydrolases"/>
    <property type="match status" value="1"/>
</dbReference>
<evidence type="ECO:0000313" key="3">
    <source>
        <dbReference type="EMBL" id="SEP38772.1"/>
    </source>
</evidence>
<dbReference type="InterPro" id="IPR006680">
    <property type="entry name" value="Amidohydro-rel"/>
</dbReference>
<dbReference type="GO" id="GO:0016810">
    <property type="term" value="F:hydrolase activity, acting on carbon-nitrogen (but not peptide) bonds"/>
    <property type="evidence" value="ECO:0007669"/>
    <property type="project" value="InterPro"/>
</dbReference>
<dbReference type="Pfam" id="PF01979">
    <property type="entry name" value="Amidohydro_1"/>
    <property type="match status" value="1"/>
</dbReference>
<dbReference type="InterPro" id="IPR011059">
    <property type="entry name" value="Metal-dep_hydrolase_composite"/>
</dbReference>
<dbReference type="RefSeq" id="WP_091749888.1">
    <property type="nucleotide sequence ID" value="NZ_FODY01000023.1"/>
</dbReference>
<sequence>MKRLYIPEYVYVKNNFQKNMAVLVSDTFISDIGPVQSMVDKHRDAVVEVWEDMILVPGTVNAHNHSFQSLLRGIAADRPFLEWRDNALYKFSPRLTTEDIYTGALFAFGEMLRCGVTTVSDFFYVHNNGTESDEAVIRAARDIGIRLCLARTMYDWNGAPQGYLESVAEAVEHTRQLAFRYADQDMVTIVPAPHSLHAASLEMIQAGYRLAKELNTAFHIHVAEEMFEVEEVRQKYGLRTIELLDKIGVVDDNMVIIHGVWLSDSEIETLGVKGGRLAYCPSSNMFLADGITNIPQMMRAGVGIGLGSDGACSNNRISVFEEMRMVALLQKANTLNAMSVTHQQAFAMGTIGGATVLDLPVGSIQTGHKADFVGISTADLSMRPISRSGEQLLPNIVYSMQPTAIRSVVVDGRVCVRDGKLLTVTEQAILQAVERVMDKFEE</sequence>
<evidence type="ECO:0000313" key="4">
    <source>
        <dbReference type="Proteomes" id="UP000198847"/>
    </source>
</evidence>
<dbReference type="OrthoDB" id="9807210at2"/>
<evidence type="ECO:0000259" key="2">
    <source>
        <dbReference type="Pfam" id="PF01979"/>
    </source>
</evidence>
<dbReference type="SUPFAM" id="SSF51556">
    <property type="entry name" value="Metallo-dependent hydrolases"/>
    <property type="match status" value="1"/>
</dbReference>
<gene>
    <name evidence="3" type="ORF">SAMN04490178_12348</name>
</gene>
<dbReference type="PANTHER" id="PTHR43794">
    <property type="entry name" value="AMINOHYDROLASE SSNA-RELATED"/>
    <property type="match status" value="1"/>
</dbReference>
<keyword evidence="1" id="KW-0378">Hydrolase</keyword>
<organism evidence="3 4">
    <name type="scientific">Propionispora vibrioides</name>
    <dbReference type="NCBI Taxonomy" id="112903"/>
    <lineage>
        <taxon>Bacteria</taxon>
        <taxon>Bacillati</taxon>
        <taxon>Bacillota</taxon>
        <taxon>Negativicutes</taxon>
        <taxon>Selenomonadales</taxon>
        <taxon>Sporomusaceae</taxon>
        <taxon>Propionispora</taxon>
    </lineage>
</organism>
<proteinExistence type="predicted"/>
<reference evidence="3 4" key="1">
    <citation type="submission" date="2016-10" db="EMBL/GenBank/DDBJ databases">
        <authorList>
            <person name="de Groot N.N."/>
        </authorList>
    </citation>
    <scope>NUCLEOTIDE SEQUENCE [LARGE SCALE GENOMIC DNA]</scope>
    <source>
        <strain evidence="3 4">DSM 13305</strain>
    </source>
</reference>